<keyword evidence="18" id="KW-0812">Transmembrane</keyword>
<dbReference type="GO" id="GO:0015643">
    <property type="term" value="F:toxic substance binding"/>
    <property type="evidence" value="ECO:0007669"/>
    <property type="project" value="Ensembl"/>
</dbReference>
<comment type="pathway">
    <text evidence="2">Glycolipid biosynthesis.</text>
</comment>
<feature type="domain" description="Alpha 1,4-glycosyltransferase" evidence="19">
    <location>
        <begin position="224"/>
        <end position="349"/>
    </location>
</feature>
<dbReference type="PANTHER" id="PTHR12042:SF17">
    <property type="entry name" value="LACTOSYLCERAMIDE 4-ALPHA-GALACTOSYLTRANSFERASE"/>
    <property type="match status" value="1"/>
</dbReference>
<comment type="similarity">
    <text evidence="3">Belongs to the glycosyltransferase 32 family.</text>
</comment>
<dbReference type="Gene3D" id="3.90.550.20">
    <property type="match status" value="1"/>
</dbReference>
<dbReference type="RefSeq" id="XP_003221489.2">
    <property type="nucleotide sequence ID" value="XM_003221441.4"/>
</dbReference>
<gene>
    <name evidence="20" type="primary">A4GALT</name>
</gene>
<reference evidence="20" key="3">
    <citation type="submission" date="2025-09" db="UniProtKB">
        <authorList>
            <consortium name="Ensembl"/>
        </authorList>
    </citation>
    <scope>IDENTIFICATION</scope>
</reference>
<keyword evidence="21" id="KW-1185">Reference proteome</keyword>
<evidence type="ECO:0000256" key="5">
    <source>
        <dbReference type="ARBA" id="ARBA00022676"/>
    </source>
</evidence>
<evidence type="ECO:0000256" key="10">
    <source>
        <dbReference type="ARBA" id="ARBA00039051"/>
    </source>
</evidence>
<evidence type="ECO:0000256" key="6">
    <source>
        <dbReference type="ARBA" id="ARBA00022679"/>
    </source>
</evidence>
<comment type="catalytic activity">
    <reaction evidence="16">
        <text>a beta-D-Gal-(1-&gt;4)-beta-D-Glc-(1&lt;-&gt;1)-Cer(d18:1(4E)) + UDP-alpha-D-galactose = a globoside Gb3Cer (d18:1(4E)) + UDP + H(+)</text>
        <dbReference type="Rhea" id="RHEA:11924"/>
        <dbReference type="ChEBI" id="CHEBI:15378"/>
        <dbReference type="ChEBI" id="CHEBI:17950"/>
        <dbReference type="ChEBI" id="CHEBI:18313"/>
        <dbReference type="ChEBI" id="CHEBI:58223"/>
        <dbReference type="ChEBI" id="CHEBI:66914"/>
        <dbReference type="EC" id="2.4.1.228"/>
    </reaction>
    <physiologicalReaction direction="left-to-right" evidence="16">
        <dbReference type="Rhea" id="RHEA:11925"/>
    </physiologicalReaction>
</comment>
<reference evidence="20 21" key="1">
    <citation type="submission" date="2009-12" db="EMBL/GenBank/DDBJ databases">
        <title>The Genome Sequence of Anolis carolinensis (Green Anole Lizard).</title>
        <authorList>
            <consortium name="The Genome Sequencing Platform"/>
            <person name="Di Palma F."/>
            <person name="Alfoldi J."/>
            <person name="Heiman D."/>
            <person name="Young S."/>
            <person name="Grabherr M."/>
            <person name="Johnson J."/>
            <person name="Lander E.S."/>
            <person name="Lindblad-Toh K."/>
        </authorList>
    </citation>
    <scope>NUCLEOTIDE SEQUENCE [LARGE SCALE GENOMIC DNA]</scope>
    <source>
        <strain evidence="20 21">JBL SC #1</strain>
    </source>
</reference>
<evidence type="ECO:0000256" key="7">
    <source>
        <dbReference type="ARBA" id="ARBA00023034"/>
    </source>
</evidence>
<evidence type="ECO:0000256" key="17">
    <source>
        <dbReference type="ARBA" id="ARBA00049327"/>
    </source>
</evidence>
<dbReference type="GeneTree" id="ENSGT00510000047981"/>
<dbReference type="Proteomes" id="UP000001646">
    <property type="component" value="Chromosome 5"/>
</dbReference>
<evidence type="ECO:0000313" key="21">
    <source>
        <dbReference type="Proteomes" id="UP000001646"/>
    </source>
</evidence>
<proteinExistence type="inferred from homology"/>
<dbReference type="InterPro" id="IPR007577">
    <property type="entry name" value="GlycoTrfase_DXD_sugar-bd_CS"/>
</dbReference>
<evidence type="ECO:0000256" key="18">
    <source>
        <dbReference type="SAM" id="Phobius"/>
    </source>
</evidence>
<name>G1KS37_ANOCA</name>
<comment type="subcellular location">
    <subcellularLocation>
        <location evidence="1">Golgi apparatus membrane</location>
        <topology evidence="1">Single-pass type II membrane protein</topology>
    </subcellularLocation>
</comment>
<dbReference type="InParanoid" id="G1KS37"/>
<evidence type="ECO:0000256" key="4">
    <source>
        <dbReference type="ARBA" id="ARBA00022516"/>
    </source>
</evidence>
<evidence type="ECO:0000256" key="12">
    <source>
        <dbReference type="ARBA" id="ARBA00041556"/>
    </source>
</evidence>
<dbReference type="Ensembl" id="ENSACAT00000016127.3">
    <property type="protein sequence ID" value="ENSACAP00000015810.3"/>
    <property type="gene ID" value="ENSACAG00000016090.3"/>
</dbReference>
<dbReference type="STRING" id="28377.ENSACAP00000015810"/>
<evidence type="ECO:0000256" key="1">
    <source>
        <dbReference type="ARBA" id="ARBA00004323"/>
    </source>
</evidence>
<evidence type="ECO:0000256" key="8">
    <source>
        <dbReference type="ARBA" id="ARBA00023098"/>
    </source>
</evidence>
<protein>
    <recommendedName>
        <fullName evidence="11">Lactosylceramide 4-alpha-galactosyltransferase</fullName>
        <ecNumber evidence="10">2.4.1.228</ecNumber>
    </recommendedName>
    <alternativeName>
        <fullName evidence="15">Alpha-1,4-N-acetylglucosaminyltransferase</fullName>
    </alternativeName>
    <alternativeName>
        <fullName evidence="13">Alpha-1,4-galactosyltransferase</fullName>
    </alternativeName>
    <alternativeName>
        <fullName evidence="14">Globotriaosylceramide synthase</fullName>
    </alternativeName>
    <alternativeName>
        <fullName evidence="12">UDP-galactose:beta-D-galactosyl-beta1-R 4-alpha-D-galactosyltransferase</fullName>
    </alternativeName>
</protein>
<evidence type="ECO:0000256" key="16">
    <source>
        <dbReference type="ARBA" id="ARBA00048195"/>
    </source>
</evidence>
<dbReference type="GO" id="GO:0006688">
    <property type="term" value="P:glycosphingolipid biosynthetic process"/>
    <property type="evidence" value="ECO:0000318"/>
    <property type="project" value="GO_Central"/>
</dbReference>
<feature type="transmembrane region" description="Helical" evidence="18">
    <location>
        <begin position="21"/>
        <end position="41"/>
    </location>
</feature>
<keyword evidence="9 18" id="KW-0472">Membrane</keyword>
<dbReference type="HOGENOM" id="CLU_049512_2_0_1"/>
<evidence type="ECO:0000256" key="3">
    <source>
        <dbReference type="ARBA" id="ARBA00009003"/>
    </source>
</evidence>
<dbReference type="OrthoDB" id="409543at2759"/>
<dbReference type="EC" id="2.4.1.228" evidence="10"/>
<evidence type="ECO:0000256" key="13">
    <source>
        <dbReference type="ARBA" id="ARBA00041849"/>
    </source>
</evidence>
<evidence type="ECO:0000256" key="15">
    <source>
        <dbReference type="ARBA" id="ARBA00043186"/>
    </source>
</evidence>
<dbReference type="GO" id="GO:0008378">
    <property type="term" value="F:galactosyltransferase activity"/>
    <property type="evidence" value="ECO:0000318"/>
    <property type="project" value="GO_Central"/>
</dbReference>
<dbReference type="eggNOG" id="KOG1928">
    <property type="taxonomic scope" value="Eukaryota"/>
</dbReference>
<dbReference type="GO" id="GO:0001576">
    <property type="term" value="P:globoside biosynthetic process"/>
    <property type="evidence" value="ECO:0007669"/>
    <property type="project" value="Ensembl"/>
</dbReference>
<reference evidence="20" key="2">
    <citation type="submission" date="2025-08" db="UniProtKB">
        <authorList>
            <consortium name="Ensembl"/>
        </authorList>
    </citation>
    <scope>IDENTIFICATION</scope>
</reference>
<keyword evidence="7" id="KW-0333">Golgi apparatus</keyword>
<dbReference type="GeneID" id="100558212"/>
<keyword evidence="8" id="KW-0443">Lipid metabolism</keyword>
<dbReference type="GO" id="GO:0050512">
    <property type="term" value="F:lactosylceramide 4-alpha-galactosyltransferase activity"/>
    <property type="evidence" value="ECO:0007669"/>
    <property type="project" value="UniProtKB-EC"/>
</dbReference>
<dbReference type="GO" id="GO:0000139">
    <property type="term" value="C:Golgi membrane"/>
    <property type="evidence" value="ECO:0007669"/>
    <property type="project" value="UniProtKB-SubCell"/>
</dbReference>
<dbReference type="InterPro" id="IPR051981">
    <property type="entry name" value="Glycosyltransf_32"/>
</dbReference>
<dbReference type="CTD" id="53947"/>
<keyword evidence="5" id="KW-0328">Glycosyltransferase</keyword>
<dbReference type="Pfam" id="PF04488">
    <property type="entry name" value="Gly_transf_sug"/>
    <property type="match status" value="1"/>
</dbReference>
<dbReference type="PANTHER" id="PTHR12042">
    <property type="entry name" value="LACTOSYLCERAMIDE 4-ALPHA-GALACTOSYLTRANSFERASE ALPHA- 1,4-GALACTOSYLTRANSFERASE"/>
    <property type="match status" value="1"/>
</dbReference>
<dbReference type="AlphaFoldDB" id="G1KS37"/>
<dbReference type="FunFam" id="3.90.550.20:FF:000003">
    <property type="entry name" value="Lactosylceramide 4-alpha-galactosyltransferase"/>
    <property type="match status" value="1"/>
</dbReference>
<keyword evidence="18" id="KW-1133">Transmembrane helix</keyword>
<keyword evidence="4" id="KW-0444">Lipid biosynthesis</keyword>
<evidence type="ECO:0000256" key="9">
    <source>
        <dbReference type="ARBA" id="ARBA00023136"/>
    </source>
</evidence>
<evidence type="ECO:0000259" key="19">
    <source>
        <dbReference type="Pfam" id="PF04572"/>
    </source>
</evidence>
<dbReference type="GO" id="GO:0007009">
    <property type="term" value="P:plasma membrane organization"/>
    <property type="evidence" value="ECO:0007669"/>
    <property type="project" value="Ensembl"/>
</dbReference>
<accession>G1KS37</accession>
<organism evidence="20 21">
    <name type="scientific">Anolis carolinensis</name>
    <name type="common">Green anole</name>
    <name type="synonym">American chameleon</name>
    <dbReference type="NCBI Taxonomy" id="28377"/>
    <lineage>
        <taxon>Eukaryota</taxon>
        <taxon>Metazoa</taxon>
        <taxon>Chordata</taxon>
        <taxon>Craniata</taxon>
        <taxon>Vertebrata</taxon>
        <taxon>Euteleostomi</taxon>
        <taxon>Lepidosauria</taxon>
        <taxon>Squamata</taxon>
        <taxon>Bifurcata</taxon>
        <taxon>Unidentata</taxon>
        <taxon>Episquamata</taxon>
        <taxon>Toxicofera</taxon>
        <taxon>Iguania</taxon>
        <taxon>Dactyloidae</taxon>
        <taxon>Anolis</taxon>
    </lineage>
</organism>
<dbReference type="Pfam" id="PF04572">
    <property type="entry name" value="Gb3_synth"/>
    <property type="match status" value="1"/>
</dbReference>
<evidence type="ECO:0000313" key="20">
    <source>
        <dbReference type="Ensembl" id="ENSACAP00000015810.3"/>
    </source>
</evidence>
<dbReference type="InterPro" id="IPR029044">
    <property type="entry name" value="Nucleotide-diphossugar_trans"/>
</dbReference>
<evidence type="ECO:0000256" key="11">
    <source>
        <dbReference type="ARBA" id="ARBA00040835"/>
    </source>
</evidence>
<evidence type="ECO:0000256" key="2">
    <source>
        <dbReference type="ARBA" id="ARBA00004934"/>
    </source>
</evidence>
<dbReference type="KEGG" id="acs:100558212"/>
<comment type="catalytic activity">
    <reaction evidence="17">
        <text>a beta-D-Gal-(1&lt;-&gt;1')-ceramide + UDP-alpha-D-galactose = alpha-D-Gal-(1-&gt;4)-beta-D-Gal-(1&lt;-&gt;1')-Cer + UDP + H(+)</text>
        <dbReference type="Rhea" id="RHEA:60044"/>
        <dbReference type="ChEBI" id="CHEBI:15378"/>
        <dbReference type="ChEBI" id="CHEBI:58223"/>
        <dbReference type="ChEBI" id="CHEBI:66914"/>
        <dbReference type="ChEBI" id="CHEBI:143593"/>
        <dbReference type="ChEBI" id="CHEBI:143594"/>
    </reaction>
    <physiologicalReaction direction="left-to-right" evidence="17">
        <dbReference type="Rhea" id="RHEA:60045"/>
    </physiologicalReaction>
</comment>
<dbReference type="SUPFAM" id="SSF53448">
    <property type="entry name" value="Nucleotide-diphospho-sugar transferases"/>
    <property type="match status" value="1"/>
</dbReference>
<sequence>MMWKDLFCVLRLTKVASKHKFWAVLIIAFKFMYFITIMFYWRISQDSGDKTQHHNLPTDVMCPHLPTPITRWSPHSSKDIYFLETSERTNPNFLFMCSVESAARVHPELKIVILMKGLVNYNNTLPKHLGISFFSCFPNLEIKPLDLNELFSNTPLIRWYSLAQQRWEPYFLPILSDACRIAIMWKYGGIYLDTDFIVLKNLKNLINTLGIQSKYVLNGAFLSFEPKHKFIQLCMEEFVNNYNRWIWGHQGPQLFTRMFKKWCAIRSLQSSTSCKGVTTFPQEAFYPIHWQDWRKYYEVTNASELPKLFKNTYAVHVWNMKSQGKQFEITSETLLAQLHSKYCPSTYSLMKTYL</sequence>
<dbReference type="InterPro" id="IPR007652">
    <property type="entry name" value="A1-4-GlycosylTfrase_dom"/>
</dbReference>
<evidence type="ECO:0000256" key="14">
    <source>
        <dbReference type="ARBA" id="ARBA00043154"/>
    </source>
</evidence>
<keyword evidence="6" id="KW-0808">Transferase</keyword>